<gene>
    <name evidence="1" type="ORF">AX660_12825</name>
</gene>
<proteinExistence type="predicted"/>
<reference evidence="2" key="1">
    <citation type="submission" date="2016-02" db="EMBL/GenBank/DDBJ databases">
        <authorList>
            <person name="Schultz-Johansen M."/>
            <person name="Glaring M.A."/>
            <person name="Bech P.K."/>
            <person name="Stougaard P."/>
        </authorList>
    </citation>
    <scope>NUCLEOTIDE SEQUENCE [LARGE SCALE GENOMIC DNA]</scope>
    <source>
        <strain evidence="2">S66</strain>
    </source>
</reference>
<dbReference type="EMBL" id="LSNE01000005">
    <property type="protein sequence ID" value="KXI29044.1"/>
    <property type="molecule type" value="Genomic_DNA"/>
</dbReference>
<evidence type="ECO:0000313" key="2">
    <source>
        <dbReference type="Proteomes" id="UP000070299"/>
    </source>
</evidence>
<dbReference type="AlphaFoldDB" id="A0A136A1E7"/>
<organism evidence="1 2">
    <name type="scientific">Paraglaciecola hydrolytica</name>
    <dbReference type="NCBI Taxonomy" id="1799789"/>
    <lineage>
        <taxon>Bacteria</taxon>
        <taxon>Pseudomonadati</taxon>
        <taxon>Pseudomonadota</taxon>
        <taxon>Gammaproteobacteria</taxon>
        <taxon>Alteromonadales</taxon>
        <taxon>Alteromonadaceae</taxon>
        <taxon>Paraglaciecola</taxon>
    </lineage>
</organism>
<accession>A0A136A1E7</accession>
<evidence type="ECO:0000313" key="1">
    <source>
        <dbReference type="EMBL" id="KXI29044.1"/>
    </source>
</evidence>
<comment type="caution">
    <text evidence="1">The sequence shown here is derived from an EMBL/GenBank/DDBJ whole genome shotgun (WGS) entry which is preliminary data.</text>
</comment>
<protein>
    <submittedName>
        <fullName evidence="1">Uncharacterized protein</fullName>
    </submittedName>
</protein>
<dbReference type="STRING" id="1799789.AX660_12825"/>
<dbReference type="Proteomes" id="UP000070299">
    <property type="component" value="Unassembled WGS sequence"/>
</dbReference>
<name>A0A136A1E7_9ALTE</name>
<dbReference type="OrthoDB" id="6238772at2"/>
<sequence length="95" mass="11502">MKHFIDIHVTLATLEDMDFWEDQAEEATDKFNSLLHLLYDHADDDIDSTSLENMIQYIWENWRRDSHLLDIDDDDLHDWVDQLLATWDDELQEPR</sequence>
<dbReference type="RefSeq" id="WP_068376032.1">
    <property type="nucleotide sequence ID" value="NZ_LSNE01000005.1"/>
</dbReference>
<keyword evidence="2" id="KW-1185">Reference proteome</keyword>